<dbReference type="EMBL" id="VSSQ01039878">
    <property type="protein sequence ID" value="MPM93015.1"/>
    <property type="molecule type" value="Genomic_DNA"/>
</dbReference>
<name>A0A645DUQ7_9ZZZZ</name>
<organism evidence="2">
    <name type="scientific">bioreactor metagenome</name>
    <dbReference type="NCBI Taxonomy" id="1076179"/>
    <lineage>
        <taxon>unclassified sequences</taxon>
        <taxon>metagenomes</taxon>
        <taxon>ecological metagenomes</taxon>
    </lineage>
</organism>
<evidence type="ECO:0000256" key="1">
    <source>
        <dbReference type="SAM" id="MobiDB-lite"/>
    </source>
</evidence>
<comment type="caution">
    <text evidence="2">The sequence shown here is derived from an EMBL/GenBank/DDBJ whole genome shotgun (WGS) entry which is preliminary data.</text>
</comment>
<gene>
    <name evidence="2" type="ORF">SDC9_140151</name>
</gene>
<protein>
    <submittedName>
        <fullName evidence="2">Uncharacterized protein</fullName>
    </submittedName>
</protein>
<reference evidence="2" key="1">
    <citation type="submission" date="2019-08" db="EMBL/GenBank/DDBJ databases">
        <authorList>
            <person name="Kucharzyk K."/>
            <person name="Murdoch R.W."/>
            <person name="Higgins S."/>
            <person name="Loffler F."/>
        </authorList>
    </citation>
    <scope>NUCLEOTIDE SEQUENCE</scope>
</reference>
<sequence>MFVFECFVEGDFLAGILIGLHPSFCSVGRIILVDIGQLEGIHFFTLFRFVVNKYPEAHPYEAKGTDHDEGHFPAPCFCNERNGEGGQQSTYLCTRVEDTGGISPVFLGEVLGGGLDGGGEVACLADGQYQSRKHEEGDTHGNHQRYVSYCADSLTCTVEAHGPLACSNTGSQEAAESVHHRTERPYTDGPEKTLLGIHPVDKFTGEEHRYGIKNGEEPRDGTVVTVGPVELRCDKVGPSQ</sequence>
<feature type="compositionally biased region" description="Basic and acidic residues" evidence="1">
    <location>
        <begin position="176"/>
        <end position="191"/>
    </location>
</feature>
<proteinExistence type="predicted"/>
<evidence type="ECO:0000313" key="2">
    <source>
        <dbReference type="EMBL" id="MPM93015.1"/>
    </source>
</evidence>
<accession>A0A645DUQ7</accession>
<feature type="region of interest" description="Disordered" evidence="1">
    <location>
        <begin position="175"/>
        <end position="194"/>
    </location>
</feature>
<dbReference type="AlphaFoldDB" id="A0A645DUQ7"/>